<accession>A0A0S7WKW4</accession>
<evidence type="ECO:0000313" key="10">
    <source>
        <dbReference type="EMBL" id="KPJ50807.1"/>
    </source>
</evidence>
<evidence type="ECO:0000259" key="9">
    <source>
        <dbReference type="Pfam" id="PF02771"/>
    </source>
</evidence>
<protein>
    <submittedName>
        <fullName evidence="10">Acyl-CoA dehydrogenase</fullName>
    </submittedName>
</protein>
<name>A0A0S7WKW4_UNCT6</name>
<dbReference type="AlphaFoldDB" id="A0A0S7WKW4"/>
<dbReference type="InterPro" id="IPR013786">
    <property type="entry name" value="AcylCoA_DH/ox_N"/>
</dbReference>
<dbReference type="EMBL" id="LIZT01000012">
    <property type="protein sequence ID" value="KPJ50807.1"/>
    <property type="molecule type" value="Genomic_DNA"/>
</dbReference>
<comment type="similarity">
    <text evidence="2 6">Belongs to the acyl-CoA dehydrogenase family.</text>
</comment>
<keyword evidence="4 6" id="KW-0274">FAD</keyword>
<evidence type="ECO:0000256" key="2">
    <source>
        <dbReference type="ARBA" id="ARBA00009347"/>
    </source>
</evidence>
<dbReference type="Gene3D" id="1.20.140.10">
    <property type="entry name" value="Butyryl-CoA Dehydrogenase, subunit A, domain 3"/>
    <property type="match status" value="1"/>
</dbReference>
<evidence type="ECO:0000313" key="11">
    <source>
        <dbReference type="Proteomes" id="UP000051124"/>
    </source>
</evidence>
<dbReference type="PANTHER" id="PTHR43884:SF12">
    <property type="entry name" value="ISOVALERYL-COA DEHYDROGENASE, MITOCHONDRIAL-RELATED"/>
    <property type="match status" value="1"/>
</dbReference>
<keyword evidence="3 6" id="KW-0285">Flavoprotein</keyword>
<evidence type="ECO:0000256" key="6">
    <source>
        <dbReference type="RuleBase" id="RU362125"/>
    </source>
</evidence>
<comment type="cofactor">
    <cofactor evidence="1 6">
        <name>FAD</name>
        <dbReference type="ChEBI" id="CHEBI:57692"/>
    </cofactor>
</comment>
<dbReference type="SUPFAM" id="SSF47203">
    <property type="entry name" value="Acyl-CoA dehydrogenase C-terminal domain-like"/>
    <property type="match status" value="1"/>
</dbReference>
<dbReference type="Pfam" id="PF02771">
    <property type="entry name" value="Acyl-CoA_dh_N"/>
    <property type="match status" value="1"/>
</dbReference>
<evidence type="ECO:0000259" key="7">
    <source>
        <dbReference type="Pfam" id="PF00441"/>
    </source>
</evidence>
<comment type="caution">
    <text evidence="10">The sequence shown here is derived from an EMBL/GenBank/DDBJ whole genome shotgun (WGS) entry which is preliminary data.</text>
</comment>
<dbReference type="PIRSF" id="PIRSF016578">
    <property type="entry name" value="HsaA"/>
    <property type="match status" value="1"/>
</dbReference>
<dbReference type="InterPro" id="IPR037069">
    <property type="entry name" value="AcylCoA_DH/ox_N_sf"/>
</dbReference>
<organism evidence="10 11">
    <name type="scientific">candidate division TA06 bacterium DG_26</name>
    <dbReference type="NCBI Taxonomy" id="1703771"/>
    <lineage>
        <taxon>Bacteria</taxon>
        <taxon>Bacteria division TA06</taxon>
    </lineage>
</organism>
<keyword evidence="5 6" id="KW-0560">Oxidoreductase</keyword>
<dbReference type="SUPFAM" id="SSF56645">
    <property type="entry name" value="Acyl-CoA dehydrogenase NM domain-like"/>
    <property type="match status" value="1"/>
</dbReference>
<dbReference type="Gene3D" id="1.10.540.10">
    <property type="entry name" value="Acyl-CoA dehydrogenase/oxidase, N-terminal domain"/>
    <property type="match status" value="1"/>
</dbReference>
<sequence>MDFELTQDQKLIQDMVRRFAINELEPVAAEIDRTREFPWQNIKKMAELGLLGVIVPEQYGGAGLDFLSLALVIEEISKVCASTGVIVAVNNSLVAYPILNFGNGDQHKKYLPLLAKAEKIGAIGLTEPNAGSDVAAFESTAVLEGDHYRLNGTKRFITNGREAGVCIVFAYTDKSKGHRGMSAFVVEDGTPGFSKGEHEDLMGLRSTGNCELIFEDARVPKENLLGEEGQGFKIAMHTLDVSRIDIGAQAVGIAQGALDAAVKYAKERKAFGQSISEFQFIQGMLAEMATQIMAARLLVYHAAVVKDRGVPRFSKESSMAKWFASETCMNAVRMAVQVHGGYGYSKDYAVERFYRDAKVMEIYEGTSEIQKVVIARSLLQGT</sequence>
<dbReference type="InterPro" id="IPR046373">
    <property type="entry name" value="Acyl-CoA_Oxase/DH_mid-dom_sf"/>
</dbReference>
<dbReference type="PROSITE" id="PS00072">
    <property type="entry name" value="ACYL_COA_DH_1"/>
    <property type="match status" value="1"/>
</dbReference>
<dbReference type="Proteomes" id="UP000051124">
    <property type="component" value="Unassembled WGS sequence"/>
</dbReference>
<dbReference type="FunFam" id="2.40.110.10:FF:000001">
    <property type="entry name" value="Acyl-CoA dehydrogenase, mitochondrial"/>
    <property type="match status" value="1"/>
</dbReference>
<dbReference type="InterPro" id="IPR006089">
    <property type="entry name" value="Acyl-CoA_DH_CS"/>
</dbReference>
<dbReference type="FunFam" id="1.10.540.10:FF:000002">
    <property type="entry name" value="Acyl-CoA dehydrogenase FadE19"/>
    <property type="match status" value="1"/>
</dbReference>
<dbReference type="GO" id="GO:0050660">
    <property type="term" value="F:flavin adenine dinucleotide binding"/>
    <property type="evidence" value="ECO:0007669"/>
    <property type="project" value="InterPro"/>
</dbReference>
<dbReference type="CDD" id="cd01158">
    <property type="entry name" value="SCAD_SBCAD"/>
    <property type="match status" value="1"/>
</dbReference>
<dbReference type="GO" id="GO:0003995">
    <property type="term" value="F:acyl-CoA dehydrogenase activity"/>
    <property type="evidence" value="ECO:0007669"/>
    <property type="project" value="InterPro"/>
</dbReference>
<dbReference type="PROSITE" id="PS00073">
    <property type="entry name" value="ACYL_COA_DH_2"/>
    <property type="match status" value="1"/>
</dbReference>
<feature type="domain" description="Acyl-CoA oxidase/dehydrogenase middle" evidence="8">
    <location>
        <begin position="122"/>
        <end position="216"/>
    </location>
</feature>
<evidence type="ECO:0000256" key="5">
    <source>
        <dbReference type="ARBA" id="ARBA00023002"/>
    </source>
</evidence>
<evidence type="ECO:0000259" key="8">
    <source>
        <dbReference type="Pfam" id="PF02770"/>
    </source>
</evidence>
<dbReference type="InterPro" id="IPR009075">
    <property type="entry name" value="AcylCo_DH/oxidase_C"/>
</dbReference>
<feature type="domain" description="Acyl-CoA dehydrogenase/oxidase N-terminal" evidence="9">
    <location>
        <begin position="6"/>
        <end position="118"/>
    </location>
</feature>
<evidence type="ECO:0000256" key="1">
    <source>
        <dbReference type="ARBA" id="ARBA00001974"/>
    </source>
</evidence>
<dbReference type="InterPro" id="IPR036250">
    <property type="entry name" value="AcylCo_DH-like_C"/>
</dbReference>
<gene>
    <name evidence="10" type="ORF">AMJ40_01850</name>
</gene>
<dbReference type="PANTHER" id="PTHR43884">
    <property type="entry name" value="ACYL-COA DEHYDROGENASE"/>
    <property type="match status" value="1"/>
</dbReference>
<dbReference type="FunFam" id="1.20.140.10:FF:000004">
    <property type="entry name" value="Acyl-CoA dehydrogenase FadE25"/>
    <property type="match status" value="1"/>
</dbReference>
<evidence type="ECO:0000256" key="4">
    <source>
        <dbReference type="ARBA" id="ARBA00022827"/>
    </source>
</evidence>
<dbReference type="Pfam" id="PF02770">
    <property type="entry name" value="Acyl-CoA_dh_M"/>
    <property type="match status" value="1"/>
</dbReference>
<evidence type="ECO:0000256" key="3">
    <source>
        <dbReference type="ARBA" id="ARBA00022630"/>
    </source>
</evidence>
<reference evidence="10 11" key="1">
    <citation type="journal article" date="2015" name="Microbiome">
        <title>Genomic resolution of linkages in carbon, nitrogen, and sulfur cycling among widespread estuary sediment bacteria.</title>
        <authorList>
            <person name="Baker B.J."/>
            <person name="Lazar C.S."/>
            <person name="Teske A.P."/>
            <person name="Dick G.J."/>
        </authorList>
    </citation>
    <scope>NUCLEOTIDE SEQUENCE [LARGE SCALE GENOMIC DNA]</scope>
    <source>
        <strain evidence="10">DG_26</strain>
    </source>
</reference>
<dbReference type="Pfam" id="PF00441">
    <property type="entry name" value="Acyl-CoA_dh_1"/>
    <property type="match status" value="1"/>
</dbReference>
<dbReference type="InterPro" id="IPR006091">
    <property type="entry name" value="Acyl-CoA_Oxase/DH_mid-dom"/>
</dbReference>
<dbReference type="PATRIC" id="fig|1703771.3.peg.189"/>
<dbReference type="Gene3D" id="2.40.110.10">
    <property type="entry name" value="Butyryl-CoA Dehydrogenase, subunit A, domain 2"/>
    <property type="match status" value="1"/>
</dbReference>
<dbReference type="InterPro" id="IPR009100">
    <property type="entry name" value="AcylCoA_DH/oxidase_NM_dom_sf"/>
</dbReference>
<feature type="domain" description="Acyl-CoA dehydrogenase/oxidase C-terminal" evidence="7">
    <location>
        <begin position="229"/>
        <end position="379"/>
    </location>
</feature>
<proteinExistence type="inferred from homology"/>